<dbReference type="AlphaFoldDB" id="A0A4Y6PUS5"/>
<accession>A0A5B8YC08</accession>
<dbReference type="EMBL" id="CP041186">
    <property type="protein sequence ID" value="QDG52058.1"/>
    <property type="molecule type" value="Genomic_DNA"/>
</dbReference>
<reference evidence="1 2" key="1">
    <citation type="submission" date="2019-06" db="EMBL/GenBank/DDBJ databases">
        <title>Persicimonas caeni gen. nov., sp. nov., a predatory bacterium isolated from solar saltern.</title>
        <authorList>
            <person name="Wang S."/>
        </authorList>
    </citation>
    <scope>NUCLEOTIDE SEQUENCE [LARGE SCALE GENOMIC DNA]</scope>
    <source>
        <strain evidence="1 2">YN101</strain>
    </source>
</reference>
<gene>
    <name evidence="1" type="ORF">FIV42_15300</name>
</gene>
<name>A0A4Y6PUS5_PERCE</name>
<keyword evidence="2" id="KW-1185">Reference proteome</keyword>
<proteinExistence type="predicted"/>
<evidence type="ECO:0000313" key="1">
    <source>
        <dbReference type="EMBL" id="QDG52058.1"/>
    </source>
</evidence>
<evidence type="ECO:0000313" key="2">
    <source>
        <dbReference type="Proteomes" id="UP000315995"/>
    </source>
</evidence>
<dbReference type="RefSeq" id="WP_141198535.1">
    <property type="nucleotide sequence ID" value="NZ_CP041186.1"/>
</dbReference>
<organism evidence="1 2">
    <name type="scientific">Persicimonas caeni</name>
    <dbReference type="NCBI Taxonomy" id="2292766"/>
    <lineage>
        <taxon>Bacteria</taxon>
        <taxon>Deltaproteobacteria</taxon>
        <taxon>Bradymonadales</taxon>
        <taxon>Bradymonadaceae</taxon>
        <taxon>Persicimonas</taxon>
    </lineage>
</organism>
<protein>
    <submittedName>
        <fullName evidence="1">Uncharacterized protein</fullName>
    </submittedName>
</protein>
<accession>A0A4Y6PUS5</accession>
<sequence>MAASSDFHGADSPVLDFDLTSFPFRWNPKTKQWLLWPFWAYRVVVPLPQPEPFNLFERFLLKAAHAGARGTTRLSEVLQLDGEMVDFLMERMRRQGHVDEYGVPSDSAIEQLREFENQEPELKTGRVFVDAITGRLWPRFEADAMQLVDSQITPNGSATVRMGGPARSRLTDAFVVWPDHHGSPPPQAPDSYAIGNAVRGHFRRIDVWERRTGFYHKGSIGVPVSQIDGGRLVDPEPEAVFAATCVFVPSDVIRSSSWQVCDPFGLGPSPRLRRTMAQMMEQGANNLRDKVKKATGDGYGVDTVEFAEILEIQLRRAAREVEDEVGPLDRLPDGVLSGLLQTQEALNKMTEGVTEGGEGLTAADKEARSVLRCAYRAVEDALRFVVGDHAGTSVVGGFGENAAGNASVLHGVIRRLGGHIDQDEATSLLKVTQGQAFGVVGYDNRELRALLAVSIMTAADMPQHPMRRAFKENPGLVDFLYELHSERGTAAHASSKEVPIQRIAELVEQVRRFVRALFPTPAEVGDSVLAEAGGGWDAEMMCRIRASARQAVESRVPQVREASPKLKGNLVDMEQCAIEIDWLVDDGASSIGPGLDRRLRDLVISGASAVEAAVQELVATTPPIEEAGDYLDNSRALLELAAKMGFMLNREGALPRDLLKVRAERLEHALQRGKGSLNALVWAGLIRGAEGRETMVRRLSKLQPDWLLKIGELSRRRGHGAERRIEPEEQREVAEMVYKIVDAALTTVSESE</sequence>
<dbReference type="Proteomes" id="UP000315995">
    <property type="component" value="Chromosome"/>
</dbReference>
<dbReference type="OrthoDB" id="3312272at2"/>